<dbReference type="PANTHER" id="PTHR48104">
    <property type="entry name" value="METACASPASE-4"/>
    <property type="match status" value="1"/>
</dbReference>
<dbReference type="OrthoDB" id="3223806at2759"/>
<dbReference type="PANTHER" id="PTHR48104:SF30">
    <property type="entry name" value="METACASPASE-1"/>
    <property type="match status" value="1"/>
</dbReference>
<feature type="compositionally biased region" description="Acidic residues" evidence="2">
    <location>
        <begin position="924"/>
        <end position="938"/>
    </location>
</feature>
<evidence type="ECO:0000256" key="2">
    <source>
        <dbReference type="SAM" id="MobiDB-lite"/>
    </source>
</evidence>
<evidence type="ECO:0000313" key="4">
    <source>
        <dbReference type="EMBL" id="CCL99700.1"/>
    </source>
</evidence>
<dbReference type="RefSeq" id="XP_012178983.1">
    <property type="nucleotide sequence ID" value="XM_012323593.1"/>
</dbReference>
<dbReference type="Proteomes" id="UP000006352">
    <property type="component" value="Unassembled WGS sequence"/>
</dbReference>
<feature type="compositionally biased region" description="Basic residues" evidence="2">
    <location>
        <begin position="968"/>
        <end position="978"/>
    </location>
</feature>
<dbReference type="EMBL" id="HE796947">
    <property type="protein sequence ID" value="CCL99700.1"/>
    <property type="molecule type" value="Genomic_DNA"/>
</dbReference>
<feature type="compositionally biased region" description="Basic residues" evidence="2">
    <location>
        <begin position="754"/>
        <end position="764"/>
    </location>
</feature>
<feature type="region of interest" description="Disordered" evidence="2">
    <location>
        <begin position="885"/>
        <end position="988"/>
    </location>
</feature>
<keyword evidence="5" id="KW-1185">Reference proteome</keyword>
<dbReference type="GO" id="GO:0004197">
    <property type="term" value="F:cysteine-type endopeptidase activity"/>
    <property type="evidence" value="ECO:0007669"/>
    <property type="project" value="InterPro"/>
</dbReference>
<dbReference type="InterPro" id="IPR050452">
    <property type="entry name" value="Metacaspase"/>
</dbReference>
<evidence type="ECO:0000256" key="1">
    <source>
        <dbReference type="ARBA" id="ARBA00009005"/>
    </source>
</evidence>
<dbReference type="InParanoid" id="J4GL52"/>
<dbReference type="GO" id="GO:0006508">
    <property type="term" value="P:proteolysis"/>
    <property type="evidence" value="ECO:0007669"/>
    <property type="project" value="InterPro"/>
</dbReference>
<feature type="compositionally biased region" description="Basic and acidic residues" evidence="2">
    <location>
        <begin position="566"/>
        <end position="586"/>
    </location>
</feature>
<dbReference type="GeneID" id="24094611"/>
<feature type="region of interest" description="Disordered" evidence="2">
    <location>
        <begin position="552"/>
        <end position="586"/>
    </location>
</feature>
<proteinExistence type="inferred from homology"/>
<feature type="region of interest" description="Disordered" evidence="2">
    <location>
        <begin position="699"/>
        <end position="767"/>
    </location>
</feature>
<dbReference type="AlphaFoldDB" id="J4GL52"/>
<evidence type="ECO:0000313" key="5">
    <source>
        <dbReference type="Proteomes" id="UP000006352"/>
    </source>
</evidence>
<dbReference type="GO" id="GO:0005737">
    <property type="term" value="C:cytoplasm"/>
    <property type="evidence" value="ECO:0007669"/>
    <property type="project" value="TreeGrafter"/>
</dbReference>
<feature type="domain" description="Peptidase C14 caspase" evidence="3">
    <location>
        <begin position="281"/>
        <end position="442"/>
    </location>
</feature>
<sequence>MATKLSGVFTITNTFHSNRVAMVNDNDAEPLFCIVPLLDQVPKAELWRLIPGTAGRHQLQNMGFKDPQFARPSHGVDPQVVVASTIKWWWFIERAEGRGSKPDTYIIRQYDKRDLCWHLSDERHETPIDLLSDSGDRRNIWEILPHADLETDARTNSEQLICDESIPPSSTALSKSLSDSLANVKPAIDANRDINASILLALYILKHLSEVGHQSIIYRGLETHGHWTDDSCSSLSSSSTFGPVRTCSGEYSVAKASITHCEEALLYLTNPHCDRPHPRLFALIIGIDKYKSTSIADLSGAVRDADAVRDYLQEQLGVPESQIRNLRDSRATRSAILRGFHIFLDDERIQKGDPILIYYAGHYATSTGPADGGAAETKIQSLVPYDLSSLGPKSRKVHGIPHRTLDALLIQLAAEKGDNICVISDSCHSGSSTFAGNGEPTHLDGRIEVEAIPSDLDEDILSRFQPEEVATATVTTLSCSGLRCQVLLVTDGAQRHAMETGKRERFAKTPIDAAVEDEMPKFPDAVQRMPSLHAGVQPSHRETVRGLLIKEQRSTRGTKSKTGNAKIDEAAHDKRQQEVDRGRRREGEQEILAPVLDQGIDLADMNRLILMHEHAVRTTPDGDPNKPFRLNNLGCSLLTRFMRLGSLEDIRRSISMLEDAVRLSPDGDPEKPSRLSNLKSSQSALERLENIDRPISRRKGAVRLSLGDGPAKPHRLMETQSSRPEIVRDLSNNEHRSTKPELSVEEGNDMAHDKRQRKARRGKQRVKEQDVLAPVLDRGIDLADMNRSIMMQEHAVRSIVDGDPSKPFHLNNLGRSLLTRFMRLGSLEDIHRSISMLEDAIRLSLDGDPNKPSRLDNLGRSQSALKQLGNFKDIDRATSRHKYAVRLSPDGGSDKPHRSMQVQSSYLETGYEPSTNERKSTESDNSDEEGNTESENSDEGGNTESESDRERSRESDISVKEIEETARGRRQQKAGRGKQRAEEQETLAPVLDQSIDLADMNRSIMMQEHVVRSTSDNDRNKLVCLNNLGRSLLTRFMRLGSLEDIHRSISMLEDVVQLSPDGDPNKPSRLDNLGCSLLARFARLGSLEDIHKSISMHEDAVQLSSDEDPDKPSRLDHLGCSLLARFERLGNLKDIHRSISMHKHAERLTPDDDPHKLIYSNNFKRSLSILEGHQKRRQKR</sequence>
<dbReference type="Gene3D" id="3.40.50.1460">
    <property type="match status" value="1"/>
</dbReference>
<gene>
    <name evidence="4" type="ORF">FIBRA_01721</name>
</gene>
<accession>J4GL52</accession>
<reference evidence="4 5" key="1">
    <citation type="journal article" date="2012" name="Appl. Environ. Microbiol.">
        <title>Short-read sequencing for genomic analysis of the brown rot fungus Fibroporia radiculosa.</title>
        <authorList>
            <person name="Tang J.D."/>
            <person name="Perkins A.D."/>
            <person name="Sonstegard T.S."/>
            <person name="Schroeder S.G."/>
            <person name="Burgess S.C."/>
            <person name="Diehl S.V."/>
        </authorList>
    </citation>
    <scope>NUCLEOTIDE SEQUENCE [LARGE SCALE GENOMIC DNA]</scope>
    <source>
        <strain evidence="4 5">TFFH 294</strain>
    </source>
</reference>
<feature type="compositionally biased region" description="Basic and acidic residues" evidence="2">
    <location>
        <begin position="725"/>
        <end position="739"/>
    </location>
</feature>
<dbReference type="STRING" id="599839.J4GL52"/>
<protein>
    <recommendedName>
        <fullName evidence="3">Peptidase C14 caspase domain-containing protein</fullName>
    </recommendedName>
</protein>
<feature type="compositionally biased region" description="Basic and acidic residues" evidence="2">
    <location>
        <begin position="946"/>
        <end position="967"/>
    </location>
</feature>
<evidence type="ECO:0000259" key="3">
    <source>
        <dbReference type="Pfam" id="PF00656"/>
    </source>
</evidence>
<feature type="region of interest" description="Disordered" evidence="2">
    <location>
        <begin position="662"/>
        <end position="683"/>
    </location>
</feature>
<dbReference type="InterPro" id="IPR011600">
    <property type="entry name" value="Pept_C14_caspase"/>
</dbReference>
<dbReference type="Pfam" id="PF00656">
    <property type="entry name" value="Peptidase_C14"/>
    <property type="match status" value="1"/>
</dbReference>
<name>J4GL52_9APHY</name>
<organism evidence="4 5">
    <name type="scientific">Fibroporia radiculosa</name>
    <dbReference type="NCBI Taxonomy" id="599839"/>
    <lineage>
        <taxon>Eukaryota</taxon>
        <taxon>Fungi</taxon>
        <taxon>Dikarya</taxon>
        <taxon>Basidiomycota</taxon>
        <taxon>Agaricomycotina</taxon>
        <taxon>Agaricomycetes</taxon>
        <taxon>Polyporales</taxon>
        <taxon>Fibroporiaceae</taxon>
        <taxon>Fibroporia</taxon>
    </lineage>
</organism>
<dbReference type="HOGENOM" id="CLU_273106_0_0_1"/>
<comment type="similarity">
    <text evidence="1">Belongs to the peptidase C14B family.</text>
</comment>
<feature type="compositionally biased region" description="Polar residues" evidence="2">
    <location>
        <begin position="674"/>
        <end position="683"/>
    </location>
</feature>